<evidence type="ECO:0000256" key="4">
    <source>
        <dbReference type="ARBA" id="ARBA00023136"/>
    </source>
</evidence>
<evidence type="ECO:0000256" key="7">
    <source>
        <dbReference type="SAM" id="SignalP"/>
    </source>
</evidence>
<comment type="caution">
    <text evidence="8">The sequence shown here is derived from an EMBL/GenBank/DDBJ whole genome shotgun (WGS) entry which is preliminary data.</text>
</comment>
<evidence type="ECO:0000256" key="6">
    <source>
        <dbReference type="ARBA" id="ARBA00023288"/>
    </source>
</evidence>
<proteinExistence type="inferred from homology"/>
<dbReference type="PANTHER" id="PTHR30429:SF0">
    <property type="entry name" value="METHIONINE-BINDING LIPOPROTEIN METQ"/>
    <property type="match status" value="1"/>
</dbReference>
<keyword evidence="5" id="KW-0564">Palmitate</keyword>
<evidence type="ECO:0000256" key="5">
    <source>
        <dbReference type="ARBA" id="ARBA00023139"/>
    </source>
</evidence>
<feature type="chain" id="PRO_5030885532" evidence="7">
    <location>
        <begin position="38"/>
        <end position="298"/>
    </location>
</feature>
<evidence type="ECO:0000256" key="2">
    <source>
        <dbReference type="ARBA" id="ARBA00008973"/>
    </source>
</evidence>
<keyword evidence="4" id="KW-0472">Membrane</keyword>
<evidence type="ECO:0000256" key="3">
    <source>
        <dbReference type="ARBA" id="ARBA00022729"/>
    </source>
</evidence>
<sequence>MSLNAPIAPTARRKTLHTILTLCVAALTSGFAGTATAADTRVPSEPLRVYVTPTPQGDILRYVQKLADADKSGLKLKVIESNQGLDVNQLLLKGDIDANLFQHQPYFVSWIAAHPEGKDKLVNAATLLVNVFGLYSSKYKSIKDIPDGASFLVPNEQTNLPRALFILQNAGLLTLNYPKSDGSAAARAIDEKTIAANPRNFKFIPTETRLRAKALPDVQASFINGDIALTHDIDPRSALALEDKAGNPYANVLTTRSDLVQDPRVQALVNYLTGESVARFINDNYKGFVAPVQQRLIP</sequence>
<dbReference type="Proteomes" id="UP000461670">
    <property type="component" value="Unassembled WGS sequence"/>
</dbReference>
<dbReference type="AlphaFoldDB" id="A0A7V8FSH3"/>
<dbReference type="EMBL" id="WNDQ01000001">
    <property type="protein sequence ID" value="KAF1024100.1"/>
    <property type="molecule type" value="Genomic_DNA"/>
</dbReference>
<evidence type="ECO:0000313" key="9">
    <source>
        <dbReference type="Proteomes" id="UP000461670"/>
    </source>
</evidence>
<dbReference type="GO" id="GO:0016020">
    <property type="term" value="C:membrane"/>
    <property type="evidence" value="ECO:0007669"/>
    <property type="project" value="UniProtKB-SubCell"/>
</dbReference>
<dbReference type="Gene3D" id="3.40.190.10">
    <property type="entry name" value="Periplasmic binding protein-like II"/>
    <property type="match status" value="2"/>
</dbReference>
<feature type="signal peptide" evidence="7">
    <location>
        <begin position="1"/>
        <end position="37"/>
    </location>
</feature>
<dbReference type="InterPro" id="IPR004872">
    <property type="entry name" value="Lipoprotein_NlpA"/>
</dbReference>
<reference evidence="9" key="1">
    <citation type="journal article" date="2020" name="MBio">
        <title>Horizontal gene transfer to a defensive symbiont with a reduced genome amongst a multipartite beetle microbiome.</title>
        <authorList>
            <person name="Waterworth S.C."/>
            <person name="Florez L.V."/>
            <person name="Rees E.R."/>
            <person name="Hertweck C."/>
            <person name="Kaltenpoth M."/>
            <person name="Kwan J.C."/>
        </authorList>
    </citation>
    <scope>NUCLEOTIDE SEQUENCE [LARGE SCALE GENOMIC DNA]</scope>
</reference>
<evidence type="ECO:0000256" key="1">
    <source>
        <dbReference type="ARBA" id="ARBA00004635"/>
    </source>
</evidence>
<comment type="similarity">
    <text evidence="2">Belongs to the NlpA lipoprotein family.</text>
</comment>
<accession>A0A7V8FSH3</accession>
<protein>
    <submittedName>
        <fullName evidence="8">Methionine-binding lipoprotein MetQ</fullName>
    </submittedName>
</protein>
<keyword evidence="3 7" id="KW-0732">Signal</keyword>
<dbReference type="Pfam" id="PF03180">
    <property type="entry name" value="Lipoprotein_9"/>
    <property type="match status" value="1"/>
</dbReference>
<comment type="subcellular location">
    <subcellularLocation>
        <location evidence="1">Membrane</location>
        <topology evidence="1">Lipid-anchor</topology>
    </subcellularLocation>
</comment>
<keyword evidence="6 8" id="KW-0449">Lipoprotein</keyword>
<dbReference type="PANTHER" id="PTHR30429">
    <property type="entry name" value="D-METHIONINE-BINDING LIPOPROTEIN METQ"/>
    <property type="match status" value="1"/>
</dbReference>
<organism evidence="8 9">
    <name type="scientific">Paracidovorax wautersii</name>
    <dbReference type="NCBI Taxonomy" id="1177982"/>
    <lineage>
        <taxon>Bacteria</taxon>
        <taxon>Pseudomonadati</taxon>
        <taxon>Pseudomonadota</taxon>
        <taxon>Betaproteobacteria</taxon>
        <taxon>Burkholderiales</taxon>
        <taxon>Comamonadaceae</taxon>
        <taxon>Paracidovorax</taxon>
    </lineage>
</organism>
<dbReference type="SUPFAM" id="SSF53850">
    <property type="entry name" value="Periplasmic binding protein-like II"/>
    <property type="match status" value="1"/>
</dbReference>
<evidence type="ECO:0000313" key="8">
    <source>
        <dbReference type="EMBL" id="KAF1024100.1"/>
    </source>
</evidence>
<gene>
    <name evidence="8" type="primary">metQ_1</name>
    <name evidence="8" type="ORF">GAK30_00120</name>
</gene>
<name>A0A7V8FSH3_9BURK</name>